<dbReference type="InterPro" id="IPR012675">
    <property type="entry name" value="Beta-grasp_dom_sf"/>
</dbReference>
<evidence type="ECO:0000313" key="12">
    <source>
        <dbReference type="Proteomes" id="UP000054740"/>
    </source>
</evidence>
<keyword evidence="7" id="KW-0408">Iron</keyword>
<dbReference type="Gene3D" id="3.40.50.80">
    <property type="entry name" value="Nucleotide-binding domain of ferredoxin-NADP reductase (FNR) module"/>
    <property type="match status" value="1"/>
</dbReference>
<dbReference type="InterPro" id="IPR036010">
    <property type="entry name" value="2Fe-2S_ferredoxin-like_sf"/>
</dbReference>
<dbReference type="InterPro" id="IPR050415">
    <property type="entry name" value="MRET"/>
</dbReference>
<keyword evidence="8" id="KW-0411">Iron-sulfur</keyword>
<dbReference type="Gene3D" id="2.40.30.10">
    <property type="entry name" value="Translation factors"/>
    <property type="match status" value="1"/>
</dbReference>
<keyword evidence="4" id="KW-0001">2Fe-2S</keyword>
<dbReference type="RefSeq" id="WP_053570051.1">
    <property type="nucleotide sequence ID" value="NZ_FCNY02000005.1"/>
</dbReference>
<feature type="domain" description="2Fe-2S ferredoxin-type" evidence="9">
    <location>
        <begin position="236"/>
        <end position="321"/>
    </location>
</feature>
<dbReference type="PANTHER" id="PTHR47354:SF1">
    <property type="entry name" value="CARNITINE MONOOXYGENASE REDUCTASE SUBUNIT"/>
    <property type="match status" value="1"/>
</dbReference>
<evidence type="ECO:0000256" key="4">
    <source>
        <dbReference type="ARBA" id="ARBA00022714"/>
    </source>
</evidence>
<dbReference type="PROSITE" id="PS51085">
    <property type="entry name" value="2FE2S_FER_2"/>
    <property type="match status" value="1"/>
</dbReference>
<dbReference type="InterPro" id="IPR001041">
    <property type="entry name" value="2Fe-2S_ferredoxin-type"/>
</dbReference>
<name>A0A158GTU1_CABCO</name>
<proteinExistence type="predicted"/>
<keyword evidence="5" id="KW-0479">Metal-binding</keyword>
<protein>
    <submittedName>
        <fullName evidence="11">Ferredoxin</fullName>
    </submittedName>
</protein>
<accession>A0A158GTU1</accession>
<evidence type="ECO:0000256" key="8">
    <source>
        <dbReference type="ARBA" id="ARBA00023014"/>
    </source>
</evidence>
<dbReference type="Pfam" id="PF00111">
    <property type="entry name" value="Fer2"/>
    <property type="match status" value="1"/>
</dbReference>
<keyword evidence="12" id="KW-1185">Reference proteome</keyword>
<organism evidence="11 12">
    <name type="scientific">Caballeronia cordobensis</name>
    <name type="common">Burkholderia cordobensis</name>
    <dbReference type="NCBI Taxonomy" id="1353886"/>
    <lineage>
        <taxon>Bacteria</taxon>
        <taxon>Pseudomonadati</taxon>
        <taxon>Pseudomonadota</taxon>
        <taxon>Betaproteobacteria</taxon>
        <taxon>Burkholderiales</taxon>
        <taxon>Burkholderiaceae</taxon>
        <taxon>Caballeronia</taxon>
    </lineage>
</organism>
<evidence type="ECO:0000313" key="11">
    <source>
        <dbReference type="EMBL" id="SAL35277.1"/>
    </source>
</evidence>
<evidence type="ECO:0000259" key="9">
    <source>
        <dbReference type="PROSITE" id="PS51085"/>
    </source>
</evidence>
<keyword evidence="2" id="KW-0285">Flavoprotein</keyword>
<sequence length="321" mass="35148">MNDSTMTVRVARRTIEADGIVSFELASPDGRDLPAFDAGSHIDVHLPAGHVRQYSLCSAPHERSRYQIAVLREAQSRGGSAGMHDVIKEGDALRVSLPRNHFALVAGPARHLLLAGGIGLTPLLCMAQQLDRSGGDFELHYCARSRSRAAFVERLANASWAQRVRYHFDDEDAHQRLHLDALLKDAHADTHLYVCGPQGFMNAVLDAARAKGWPEKRLHYEFFSAPAVDTSSDGAFDVCLARSGKTVTIPADRSVAQALADAGIDVPVSCEQGICGTCITRVLDGEPEHRDLFLSPEEQARNDQFLPCCSRSKSRRLVLDL</sequence>
<evidence type="ECO:0000256" key="2">
    <source>
        <dbReference type="ARBA" id="ARBA00022630"/>
    </source>
</evidence>
<dbReference type="InterPro" id="IPR039261">
    <property type="entry name" value="FNR_nucleotide-bd"/>
</dbReference>
<evidence type="ECO:0000259" key="10">
    <source>
        <dbReference type="PROSITE" id="PS51384"/>
    </source>
</evidence>
<dbReference type="GO" id="GO:0051537">
    <property type="term" value="F:2 iron, 2 sulfur cluster binding"/>
    <property type="evidence" value="ECO:0007669"/>
    <property type="project" value="UniProtKB-KW"/>
</dbReference>
<dbReference type="GO" id="GO:0046872">
    <property type="term" value="F:metal ion binding"/>
    <property type="evidence" value="ECO:0007669"/>
    <property type="project" value="UniProtKB-KW"/>
</dbReference>
<dbReference type="Proteomes" id="UP000054740">
    <property type="component" value="Unassembled WGS sequence"/>
</dbReference>
<evidence type="ECO:0000256" key="1">
    <source>
        <dbReference type="ARBA" id="ARBA00001917"/>
    </source>
</evidence>
<evidence type="ECO:0000256" key="3">
    <source>
        <dbReference type="ARBA" id="ARBA00022643"/>
    </source>
</evidence>
<dbReference type="InterPro" id="IPR006058">
    <property type="entry name" value="2Fe2S_fd_BS"/>
</dbReference>
<dbReference type="EMBL" id="FCNY02000005">
    <property type="protein sequence ID" value="SAL35277.1"/>
    <property type="molecule type" value="Genomic_DNA"/>
</dbReference>
<dbReference type="Gene3D" id="3.10.20.30">
    <property type="match status" value="1"/>
</dbReference>
<dbReference type="PRINTS" id="PR00409">
    <property type="entry name" value="PHDIOXRDTASE"/>
</dbReference>
<dbReference type="SUPFAM" id="SSF52343">
    <property type="entry name" value="Ferredoxin reductase-like, C-terminal NADP-linked domain"/>
    <property type="match status" value="1"/>
</dbReference>
<comment type="cofactor">
    <cofactor evidence="1">
        <name>FMN</name>
        <dbReference type="ChEBI" id="CHEBI:58210"/>
    </cofactor>
</comment>
<dbReference type="Pfam" id="PF22290">
    <property type="entry name" value="DmmA-like_N"/>
    <property type="match status" value="1"/>
</dbReference>
<gene>
    <name evidence="11" type="ORF">AWB70_02472</name>
</gene>
<dbReference type="CDD" id="cd00207">
    <property type="entry name" value="fer2"/>
    <property type="match status" value="1"/>
</dbReference>
<dbReference type="AlphaFoldDB" id="A0A158GTU1"/>
<dbReference type="SUPFAM" id="SSF54292">
    <property type="entry name" value="2Fe-2S ferredoxin-like"/>
    <property type="match status" value="1"/>
</dbReference>
<dbReference type="PROSITE" id="PS00197">
    <property type="entry name" value="2FE2S_FER_1"/>
    <property type="match status" value="1"/>
</dbReference>
<evidence type="ECO:0000256" key="6">
    <source>
        <dbReference type="ARBA" id="ARBA00023002"/>
    </source>
</evidence>
<dbReference type="GO" id="GO:0016491">
    <property type="term" value="F:oxidoreductase activity"/>
    <property type="evidence" value="ECO:0007669"/>
    <property type="project" value="UniProtKB-KW"/>
</dbReference>
<dbReference type="PANTHER" id="PTHR47354">
    <property type="entry name" value="NADH OXIDOREDUCTASE HCR"/>
    <property type="match status" value="1"/>
</dbReference>
<evidence type="ECO:0000256" key="5">
    <source>
        <dbReference type="ARBA" id="ARBA00022723"/>
    </source>
</evidence>
<feature type="domain" description="FAD-binding FR-type" evidence="10">
    <location>
        <begin position="3"/>
        <end position="105"/>
    </location>
</feature>
<dbReference type="CDD" id="cd06185">
    <property type="entry name" value="PDR_like"/>
    <property type="match status" value="1"/>
</dbReference>
<dbReference type="InterPro" id="IPR017927">
    <property type="entry name" value="FAD-bd_FR_type"/>
</dbReference>
<dbReference type="InterPro" id="IPR017938">
    <property type="entry name" value="Riboflavin_synthase-like_b-brl"/>
</dbReference>
<dbReference type="FunFam" id="3.10.20.30:FF:000034">
    <property type="entry name" value="Vanillate monooxygenase, oxidoreductase subunit"/>
    <property type="match status" value="1"/>
</dbReference>
<keyword evidence="6" id="KW-0560">Oxidoreductase</keyword>
<evidence type="ECO:0000256" key="7">
    <source>
        <dbReference type="ARBA" id="ARBA00023004"/>
    </source>
</evidence>
<dbReference type="InterPro" id="IPR054582">
    <property type="entry name" value="DmmA-like_N"/>
</dbReference>
<dbReference type="SUPFAM" id="SSF63380">
    <property type="entry name" value="Riboflavin synthase domain-like"/>
    <property type="match status" value="1"/>
</dbReference>
<dbReference type="PROSITE" id="PS51384">
    <property type="entry name" value="FAD_FR"/>
    <property type="match status" value="1"/>
</dbReference>
<keyword evidence="3" id="KW-0288">FMN</keyword>
<reference evidence="12" key="1">
    <citation type="submission" date="2016-01" db="EMBL/GenBank/DDBJ databases">
        <authorList>
            <person name="Peeters C."/>
        </authorList>
    </citation>
    <scope>NUCLEOTIDE SEQUENCE [LARGE SCALE GENOMIC DNA]</scope>
</reference>